<dbReference type="EC" id="4.2.1.126" evidence="3"/>
<dbReference type="UniPathway" id="UPA00342"/>
<dbReference type="NCBIfam" id="NF003915">
    <property type="entry name" value="PRK05441.1"/>
    <property type="match status" value="1"/>
</dbReference>
<dbReference type="EMBL" id="AP018227">
    <property type="protein sequence ID" value="BAY82010.1"/>
    <property type="molecule type" value="Genomic_DNA"/>
</dbReference>
<dbReference type="GO" id="GO:0016803">
    <property type="term" value="F:ether hydrolase activity"/>
    <property type="evidence" value="ECO:0007669"/>
    <property type="project" value="TreeGrafter"/>
</dbReference>
<dbReference type="GO" id="GO:0097367">
    <property type="term" value="F:carbohydrate derivative binding"/>
    <property type="evidence" value="ECO:0007669"/>
    <property type="project" value="InterPro"/>
</dbReference>
<dbReference type="Pfam" id="PF22645">
    <property type="entry name" value="GKRP_SIS_N"/>
    <property type="match status" value="1"/>
</dbReference>
<dbReference type="GO" id="GO:0097173">
    <property type="term" value="P:N-acetylmuramic acid catabolic process"/>
    <property type="evidence" value="ECO:0007669"/>
    <property type="project" value="UniProtKB-UniPathway"/>
</dbReference>
<evidence type="ECO:0000256" key="1">
    <source>
        <dbReference type="ARBA" id="ARBA00023239"/>
    </source>
</evidence>
<dbReference type="GO" id="GO:0009254">
    <property type="term" value="P:peptidoglycan turnover"/>
    <property type="evidence" value="ECO:0007669"/>
    <property type="project" value="TreeGrafter"/>
</dbReference>
<protein>
    <recommendedName>
        <fullName evidence="3">N-acetylmuramic acid 6-phosphate etherase</fullName>
        <shortName evidence="3">MurNAc-6-P etherase</shortName>
        <ecNumber evidence="3">4.2.1.126</ecNumber>
    </recommendedName>
    <alternativeName>
        <fullName evidence="3">N-acetylmuramic acid 6-phosphate hydrolase</fullName>
    </alternativeName>
    <alternativeName>
        <fullName evidence="3">N-acetylmuramic acid 6-phosphate lyase</fullName>
    </alternativeName>
</protein>
<evidence type="ECO:0000256" key="2">
    <source>
        <dbReference type="ARBA" id="ARBA00023277"/>
    </source>
</evidence>
<dbReference type="PROSITE" id="PS51464">
    <property type="entry name" value="SIS"/>
    <property type="match status" value="1"/>
</dbReference>
<dbReference type="NCBIfam" id="NF009222">
    <property type="entry name" value="PRK12570.1"/>
    <property type="match status" value="1"/>
</dbReference>
<comment type="similarity">
    <text evidence="3">Belongs to the GCKR-like family. MurNAc-6-P etherase subfamily.</text>
</comment>
<evidence type="ECO:0000256" key="3">
    <source>
        <dbReference type="HAMAP-Rule" id="MF_00068"/>
    </source>
</evidence>
<keyword evidence="6" id="KW-1185">Reference proteome</keyword>
<comment type="function">
    <text evidence="3">Specifically catalyzes the cleavage of the D-lactyl ether substituent of MurNAc 6-phosphate, producing GlcNAc 6-phosphate and D-lactate.</text>
</comment>
<proteinExistence type="inferred from homology"/>
<dbReference type="InterPro" id="IPR005488">
    <property type="entry name" value="Etherase_MurQ"/>
</dbReference>
<comment type="miscellaneous">
    <text evidence="3">A lyase-type mechanism (elimination/hydration) is suggested for the cleavage of the lactyl ether bond of MurNAc 6-phosphate, with the formation of an alpha,beta-unsaturated aldehyde intermediate with (E)-stereochemistry, followed by the syn addition of water to give product.</text>
</comment>
<evidence type="ECO:0000259" key="4">
    <source>
        <dbReference type="PROSITE" id="PS51464"/>
    </source>
</evidence>
<dbReference type="PROSITE" id="PS01272">
    <property type="entry name" value="GCKR"/>
    <property type="match status" value="1"/>
</dbReference>
<comment type="pathway">
    <text evidence="3">Amino-sugar metabolism; N-acetylmuramate degradation.</text>
</comment>
<dbReference type="InterPro" id="IPR040190">
    <property type="entry name" value="MURQ/GCKR"/>
</dbReference>
<dbReference type="Proteomes" id="UP000218418">
    <property type="component" value="Chromosome"/>
</dbReference>
<keyword evidence="1 3" id="KW-0456">Lyase</keyword>
<evidence type="ECO:0000313" key="5">
    <source>
        <dbReference type="EMBL" id="BAY82010.1"/>
    </source>
</evidence>
<dbReference type="FunFam" id="3.40.50.10490:FF:000014">
    <property type="entry name" value="N-acetylmuramic acid 6-phosphate etherase"/>
    <property type="match status" value="1"/>
</dbReference>
<dbReference type="AlphaFoldDB" id="A0A1Z4LLA1"/>
<dbReference type="HAMAP" id="MF_00068">
    <property type="entry name" value="MurQ"/>
    <property type="match status" value="1"/>
</dbReference>
<reference evidence="5 6" key="1">
    <citation type="submission" date="2017-06" db="EMBL/GenBank/DDBJ databases">
        <title>Genome sequencing of cyanobaciteial culture collection at National Institute for Environmental Studies (NIES).</title>
        <authorList>
            <person name="Hirose Y."/>
            <person name="Shimura Y."/>
            <person name="Fujisawa T."/>
            <person name="Nakamura Y."/>
            <person name="Kawachi M."/>
        </authorList>
    </citation>
    <scope>NUCLEOTIDE SEQUENCE [LARGE SCALE GENOMIC DNA]</scope>
    <source>
        <strain evidence="5 6">NIES-267</strain>
    </source>
</reference>
<dbReference type="Gene3D" id="1.10.8.1080">
    <property type="match status" value="1"/>
</dbReference>
<dbReference type="CDD" id="cd05007">
    <property type="entry name" value="SIS_Etherase"/>
    <property type="match status" value="1"/>
</dbReference>
<evidence type="ECO:0000313" key="6">
    <source>
        <dbReference type="Proteomes" id="UP000218418"/>
    </source>
</evidence>
<dbReference type="GO" id="GO:0016835">
    <property type="term" value="F:carbon-oxygen lyase activity"/>
    <property type="evidence" value="ECO:0007669"/>
    <property type="project" value="UniProtKB-UniRule"/>
</dbReference>
<dbReference type="NCBIfam" id="TIGR00274">
    <property type="entry name" value="N-acetylmuramic acid 6-phosphate etherase"/>
    <property type="match status" value="1"/>
</dbReference>
<dbReference type="InterPro" id="IPR001347">
    <property type="entry name" value="SIS_dom"/>
</dbReference>
<dbReference type="GO" id="GO:0046348">
    <property type="term" value="P:amino sugar catabolic process"/>
    <property type="evidence" value="ECO:0007669"/>
    <property type="project" value="InterPro"/>
</dbReference>
<feature type="active site" description="Proton donor" evidence="3">
    <location>
        <position position="141"/>
    </location>
</feature>
<feature type="active site" evidence="3">
    <location>
        <position position="172"/>
    </location>
</feature>
<dbReference type="PANTHER" id="PTHR10088:SF4">
    <property type="entry name" value="GLUCOKINASE REGULATORY PROTEIN"/>
    <property type="match status" value="1"/>
</dbReference>
<dbReference type="SUPFAM" id="SSF53697">
    <property type="entry name" value="SIS domain"/>
    <property type="match status" value="1"/>
</dbReference>
<feature type="domain" description="SIS" evidence="4">
    <location>
        <begin position="113"/>
        <end position="276"/>
    </location>
</feature>
<dbReference type="Pfam" id="PF20741">
    <property type="entry name" value="GKRP-like_C"/>
    <property type="match status" value="1"/>
</dbReference>
<sequence length="357" mass="37713">MSGVSVHLYVRLSVSKGDTRSRVACGLGGDPKTAMAQLSAKSKIGLTLIKDKKHMTDLQERGHLLTEQVNPDSLNLDQLSSVEFVELFNSEDTKAVAAVARVKQDLAKAIDLSAQSLEKGGRLFYVGAGTSGRLGVLDAAECPPTFCTPPELVQGIIAGGAGALVRSSEDLEDRAQDGEAAMAQREVTQLDVVVGITAGGTTPFVHGAIKAAKSRGATTVFIACVPCSQVSVETDVDIRLLTGPEILAGSTRLKAGTATKLALNILSTGVMVKLGKVYGNRMVDVAVTNRKLQDRALGILQDLTSLGREAASALLENSGKWVKLAILMHETGLDKEQGRKLLSQYHGNLRTAIEAKK</sequence>
<name>A0A1Z4LLA1_9CYAN</name>
<dbReference type="InterPro" id="IPR005486">
    <property type="entry name" value="Glucokinase_regulatory_CS"/>
</dbReference>
<keyword evidence="2 3" id="KW-0119">Carbohydrate metabolism</keyword>
<dbReference type="PANTHER" id="PTHR10088">
    <property type="entry name" value="GLUCOKINASE REGULATORY PROTEIN"/>
    <property type="match status" value="1"/>
</dbReference>
<dbReference type="Gene3D" id="3.40.50.10490">
    <property type="entry name" value="Glucose-6-phosphate isomerase like protein, domain 1"/>
    <property type="match status" value="2"/>
</dbReference>
<dbReference type="InterPro" id="IPR046348">
    <property type="entry name" value="SIS_dom_sf"/>
</dbReference>
<comment type="catalytic activity">
    <reaction evidence="3">
        <text>N-acetyl-D-muramate 6-phosphate + H2O = N-acetyl-D-glucosamine 6-phosphate + (R)-lactate</text>
        <dbReference type="Rhea" id="RHEA:26410"/>
        <dbReference type="ChEBI" id="CHEBI:15377"/>
        <dbReference type="ChEBI" id="CHEBI:16004"/>
        <dbReference type="ChEBI" id="CHEBI:57513"/>
        <dbReference type="ChEBI" id="CHEBI:58722"/>
        <dbReference type="EC" id="4.2.1.126"/>
    </reaction>
</comment>
<comment type="subunit">
    <text evidence="3">Homodimer.</text>
</comment>
<accession>A0A1Z4LLA1</accession>
<organism evidence="5 6">
    <name type="scientific">Calothrix parasitica NIES-267</name>
    <dbReference type="NCBI Taxonomy" id="1973488"/>
    <lineage>
        <taxon>Bacteria</taxon>
        <taxon>Bacillati</taxon>
        <taxon>Cyanobacteriota</taxon>
        <taxon>Cyanophyceae</taxon>
        <taxon>Nostocales</taxon>
        <taxon>Calotrichaceae</taxon>
        <taxon>Calothrix</taxon>
    </lineage>
</organism>
<gene>
    <name evidence="3" type="primary">murQ</name>
    <name evidence="5" type="ORF">NIES267_14880</name>
</gene>